<organism evidence="4 5">
    <name type="scientific">Mytilus edulis</name>
    <name type="common">Blue mussel</name>
    <dbReference type="NCBI Taxonomy" id="6550"/>
    <lineage>
        <taxon>Eukaryota</taxon>
        <taxon>Metazoa</taxon>
        <taxon>Spiralia</taxon>
        <taxon>Lophotrochozoa</taxon>
        <taxon>Mollusca</taxon>
        <taxon>Bivalvia</taxon>
        <taxon>Autobranchia</taxon>
        <taxon>Pteriomorphia</taxon>
        <taxon>Mytilida</taxon>
        <taxon>Mytiloidea</taxon>
        <taxon>Mytilidae</taxon>
        <taxon>Mytilinae</taxon>
        <taxon>Mytilus</taxon>
    </lineage>
</organism>
<dbReference type="CDD" id="cd21885">
    <property type="entry name" value="SARAH_RASSF1-like"/>
    <property type="match status" value="1"/>
</dbReference>
<feature type="region of interest" description="Disordered" evidence="1">
    <location>
        <begin position="180"/>
        <end position="202"/>
    </location>
</feature>
<feature type="domain" description="SARAH" evidence="3">
    <location>
        <begin position="626"/>
        <end position="673"/>
    </location>
</feature>
<accession>A0A8S3TWJ8</accession>
<feature type="domain" description="Ras-associating" evidence="2">
    <location>
        <begin position="508"/>
        <end position="598"/>
    </location>
</feature>
<name>A0A8S3TWJ8_MYTED</name>
<dbReference type="EMBL" id="CAJPWZ010002400">
    <property type="protein sequence ID" value="CAG2237698.1"/>
    <property type="molecule type" value="Genomic_DNA"/>
</dbReference>
<dbReference type="OrthoDB" id="74314at2759"/>
<evidence type="ECO:0000259" key="3">
    <source>
        <dbReference type="PROSITE" id="PS50951"/>
    </source>
</evidence>
<keyword evidence="5" id="KW-1185">Reference proteome</keyword>
<gene>
    <name evidence="4" type="ORF">MEDL_50130</name>
</gene>
<comment type="caution">
    <text evidence="4">The sequence shown here is derived from an EMBL/GenBank/DDBJ whole genome shotgun (WGS) entry which is preliminary data.</text>
</comment>
<dbReference type="PROSITE" id="PS50200">
    <property type="entry name" value="RA"/>
    <property type="match status" value="1"/>
</dbReference>
<dbReference type="Gene3D" id="3.10.20.90">
    <property type="entry name" value="Phosphatidylinositol 3-kinase Catalytic Subunit, Chain A, domain 1"/>
    <property type="match status" value="1"/>
</dbReference>
<dbReference type="InterPro" id="IPR029071">
    <property type="entry name" value="Ubiquitin-like_domsf"/>
</dbReference>
<dbReference type="PANTHER" id="PTHR22738:SF10">
    <property type="entry name" value="RAS ASSOCIATION DOMAIN-CONTAINING PROTEIN 1 HOMOLOG"/>
    <property type="match status" value="1"/>
</dbReference>
<feature type="compositionally biased region" description="Polar residues" evidence="1">
    <location>
        <begin position="393"/>
        <end position="406"/>
    </location>
</feature>
<sequence>MEPKPTYLRENSKQIKSHRRKLSQDIDIRPVYYPDKQSAAKKFFHNDNFLNIKFHDLDSSQDFRHLKYGFLGEDDFEEFKEELINFKKLKNECSVEFLDKSPKTRRKKLSSIISPKLARKSFEQSPKSARKSVRFNDNIMEFLNTDEHFQEFDRVFETFKSKEISDNIDQLRWSWKQYSEENDADSDEDDNRTIQENDESLDDLDDEDLLESTFEESFADFFDNDEDFKEFEVELQKLNSKRRSRVLLNKINRTSGCDIVTELKAFCDNDPIEKYEAMAAEPHLWNSGGEWDYIFKKIKRRSCLSCSSLAASCDSIQEDVTIPDCDCVFHNDVKTKIDKCSSCGNLQNIDNQNGDCHFTCHQNCGALVRLGCKSKSSPDLAGQTEPPLLEPTDTLQTVSSDGSSEPTNEKDETDSGYRSGTIPEEKLPRKPSQATLNREELKLKIEEYNLMVPGAEFSLKEDKGQAFQGFLRVTLNLSRPICMSLGVRPPSIYEALTKEHIIEQNTMTMSFYMPRDTMKSIHVPSVSSSKEVIALLLKKFHILDNPRKFALYEQELSSRGKIVKLRRVPDVECPLLTSLEWDPDKLSYIRLVLQENETRYYGLFALMSKIEADKLYQVSTEILKVGVEWDAFSQPELSNFLIVLDREEKEYCSQLEYKYKVMRKIIQSRLKELRKEKLAEKRKSLGLVS</sequence>
<dbReference type="AlphaFoldDB" id="A0A8S3TWJ8"/>
<dbReference type="SMART" id="SM00314">
    <property type="entry name" value="RA"/>
    <property type="match status" value="1"/>
</dbReference>
<reference evidence="4" key="1">
    <citation type="submission" date="2021-03" db="EMBL/GenBank/DDBJ databases">
        <authorList>
            <person name="Bekaert M."/>
        </authorList>
    </citation>
    <scope>NUCLEOTIDE SEQUENCE</scope>
</reference>
<dbReference type="Gene3D" id="1.20.5.110">
    <property type="match status" value="1"/>
</dbReference>
<dbReference type="Pfam" id="PF00788">
    <property type="entry name" value="RA"/>
    <property type="match status" value="1"/>
</dbReference>
<dbReference type="PROSITE" id="PS50951">
    <property type="entry name" value="SARAH"/>
    <property type="match status" value="1"/>
</dbReference>
<dbReference type="PANTHER" id="PTHR22738">
    <property type="entry name" value="RASSF"/>
    <property type="match status" value="1"/>
</dbReference>
<evidence type="ECO:0000313" key="4">
    <source>
        <dbReference type="EMBL" id="CAG2237698.1"/>
    </source>
</evidence>
<feature type="region of interest" description="Disordered" evidence="1">
    <location>
        <begin position="378"/>
        <end position="435"/>
    </location>
</feature>
<dbReference type="CDD" id="cd01778">
    <property type="entry name" value="RA_RASSF1_like"/>
    <property type="match status" value="1"/>
</dbReference>
<evidence type="ECO:0000313" key="5">
    <source>
        <dbReference type="Proteomes" id="UP000683360"/>
    </source>
</evidence>
<protein>
    <submittedName>
        <fullName evidence="4">Uncharacterized protein</fullName>
    </submittedName>
</protein>
<evidence type="ECO:0000259" key="2">
    <source>
        <dbReference type="PROSITE" id="PS50200"/>
    </source>
</evidence>
<proteinExistence type="predicted"/>
<dbReference type="GO" id="GO:0007165">
    <property type="term" value="P:signal transduction"/>
    <property type="evidence" value="ECO:0007669"/>
    <property type="project" value="InterPro"/>
</dbReference>
<dbReference type="SUPFAM" id="SSF54236">
    <property type="entry name" value="Ubiquitin-like"/>
    <property type="match status" value="1"/>
</dbReference>
<dbReference type="Proteomes" id="UP000683360">
    <property type="component" value="Unassembled WGS sequence"/>
</dbReference>
<evidence type="ECO:0000256" key="1">
    <source>
        <dbReference type="SAM" id="MobiDB-lite"/>
    </source>
</evidence>
<dbReference type="InterPro" id="IPR011524">
    <property type="entry name" value="SARAH_dom"/>
</dbReference>
<dbReference type="Pfam" id="PF16517">
    <property type="entry name" value="Nore1-SARAH"/>
    <property type="match status" value="1"/>
</dbReference>
<dbReference type="InterPro" id="IPR033614">
    <property type="entry name" value="RASSF1-6"/>
</dbReference>
<dbReference type="InterPro" id="IPR000159">
    <property type="entry name" value="RA_dom"/>
</dbReference>